<proteinExistence type="predicted"/>
<dbReference type="PANTHER" id="PTHR30238">
    <property type="entry name" value="MEMBRANE BOUND PREDICTED REDOX MODULATOR"/>
    <property type="match status" value="1"/>
</dbReference>
<feature type="transmembrane region" description="Helical" evidence="1">
    <location>
        <begin position="162"/>
        <end position="182"/>
    </location>
</feature>
<reference evidence="2" key="2">
    <citation type="submission" date="2022-05" db="EMBL/GenBank/DDBJ databases">
        <authorList>
            <person name="Kim J.-S."/>
            <person name="Lee K."/>
            <person name="Suh M."/>
            <person name="Eom M."/>
            <person name="Kim J.-S."/>
            <person name="Kim D.-S."/>
            <person name="Ko S.-H."/>
            <person name="Shin Y."/>
            <person name="Lee J.-S."/>
        </authorList>
    </citation>
    <scope>NUCLEOTIDE SEQUENCE</scope>
    <source>
        <strain evidence="2">N237</strain>
    </source>
</reference>
<dbReference type="InterPro" id="IPR007427">
    <property type="entry name" value="DUF475"/>
</dbReference>
<evidence type="ECO:0000256" key="1">
    <source>
        <dbReference type="SAM" id="Phobius"/>
    </source>
</evidence>
<accession>A0ABY4R362</accession>
<gene>
    <name evidence="2" type="ORF">M6D93_09700</name>
</gene>
<feature type="transmembrane region" description="Helical" evidence="1">
    <location>
        <begin position="65"/>
        <end position="92"/>
    </location>
</feature>
<feature type="transmembrane region" description="Helical" evidence="1">
    <location>
        <begin position="123"/>
        <end position="141"/>
    </location>
</feature>
<organism evidence="2 3">
    <name type="scientific">Jatrophihabitans telluris</name>
    <dbReference type="NCBI Taxonomy" id="2038343"/>
    <lineage>
        <taxon>Bacteria</taxon>
        <taxon>Bacillati</taxon>
        <taxon>Actinomycetota</taxon>
        <taxon>Actinomycetes</taxon>
        <taxon>Jatrophihabitantales</taxon>
        <taxon>Jatrophihabitantaceae</taxon>
        <taxon>Jatrophihabitans</taxon>
    </lineage>
</organism>
<feature type="transmembrane region" description="Helical" evidence="1">
    <location>
        <begin position="231"/>
        <end position="249"/>
    </location>
</feature>
<dbReference type="PANTHER" id="PTHR30238:SF4">
    <property type="entry name" value="SLL1022 PROTEIN"/>
    <property type="match status" value="1"/>
</dbReference>
<dbReference type="Pfam" id="PF04332">
    <property type="entry name" value="DUF475"/>
    <property type="match status" value="1"/>
</dbReference>
<sequence length="368" mass="39198">MLLKTFGGAFAVTLVGLVLAFIYGGTTGLTVAAILGVLEISVSFDNAVVNAKYLGRLNAFWQRMFLTVGVLIAVFGMRLLFPVVIVCLTAHISPAKAYHLAMNGGSVHTPGTYAHLLHDAHPAIAAFGGIFLLTLFLDFIFEEREITWLSWLELPLARIGKLDQISVVVSGVVLVLAANFIAPASKTSSVLVAGIFGLIVYLVVNGIGGLFEDDDEEDPDEAPEASARRRVAAAAGMAGRAAFGVFLFLEVLDATFSFDGVIGAFAITSDPIIIAIGLGIGAMYIRSLTVFLVRKGTLSEFVYLEHGAHWAIGSLAVLLLFTIKYEVPEVVTGLIGVGFIGLALLSSVLRNRRNRSDVSDLEIESVPV</sequence>
<dbReference type="RefSeq" id="WP_249774150.1">
    <property type="nucleotide sequence ID" value="NZ_CP097332.1"/>
</dbReference>
<keyword evidence="1" id="KW-0472">Membrane</keyword>
<feature type="transmembrane region" description="Helical" evidence="1">
    <location>
        <begin position="306"/>
        <end position="325"/>
    </location>
</feature>
<keyword evidence="3" id="KW-1185">Reference proteome</keyword>
<name>A0ABY4R362_9ACTN</name>
<feature type="transmembrane region" description="Helical" evidence="1">
    <location>
        <begin position="331"/>
        <end position="349"/>
    </location>
</feature>
<dbReference type="EMBL" id="CP097332">
    <property type="protein sequence ID" value="UQX90254.1"/>
    <property type="molecule type" value="Genomic_DNA"/>
</dbReference>
<evidence type="ECO:0000313" key="3">
    <source>
        <dbReference type="Proteomes" id="UP001056336"/>
    </source>
</evidence>
<keyword evidence="1" id="KW-0812">Transmembrane</keyword>
<feature type="transmembrane region" description="Helical" evidence="1">
    <location>
        <begin position="30"/>
        <end position="53"/>
    </location>
</feature>
<keyword evidence="1" id="KW-1133">Transmembrane helix</keyword>
<reference evidence="2" key="1">
    <citation type="journal article" date="2018" name="Int. J. Syst. Evol. Microbiol.">
        <title>Jatrophihabitans telluris sp. nov., isolated from sediment soil of lava forest wetlands and the emended description of the genus Jatrophihabitans.</title>
        <authorList>
            <person name="Lee K.C."/>
            <person name="Suh M.K."/>
            <person name="Eom M.K."/>
            <person name="Kim K.K."/>
            <person name="Kim J.S."/>
            <person name="Kim D.S."/>
            <person name="Ko S.H."/>
            <person name="Shin Y.K."/>
            <person name="Lee J.S."/>
        </authorList>
    </citation>
    <scope>NUCLEOTIDE SEQUENCE</scope>
    <source>
        <strain evidence="2">N237</strain>
    </source>
</reference>
<evidence type="ECO:0000313" key="2">
    <source>
        <dbReference type="EMBL" id="UQX90254.1"/>
    </source>
</evidence>
<feature type="transmembrane region" description="Helical" evidence="1">
    <location>
        <begin position="261"/>
        <end position="285"/>
    </location>
</feature>
<feature type="transmembrane region" description="Helical" evidence="1">
    <location>
        <begin position="188"/>
        <end position="211"/>
    </location>
</feature>
<dbReference type="NCBIfam" id="NF010613">
    <property type="entry name" value="PRK14013.1-3"/>
    <property type="match status" value="1"/>
</dbReference>
<protein>
    <submittedName>
        <fullName evidence="2">DUF475 domain-containing protein</fullName>
    </submittedName>
</protein>
<dbReference type="Proteomes" id="UP001056336">
    <property type="component" value="Chromosome"/>
</dbReference>